<comment type="caution">
    <text evidence="2">The sequence shown here is derived from an EMBL/GenBank/DDBJ whole genome shotgun (WGS) entry which is preliminary data.</text>
</comment>
<evidence type="ECO:0000313" key="3">
    <source>
        <dbReference type="Proteomes" id="UP000251205"/>
    </source>
</evidence>
<dbReference type="Proteomes" id="UP000251205">
    <property type="component" value="Unassembled WGS sequence"/>
</dbReference>
<dbReference type="AlphaFoldDB" id="A0A329YN21"/>
<feature type="transmembrane region" description="Helical" evidence="1">
    <location>
        <begin position="45"/>
        <end position="63"/>
    </location>
</feature>
<keyword evidence="1" id="KW-1133">Transmembrane helix</keyword>
<dbReference type="RefSeq" id="WP_112340906.1">
    <property type="nucleotide sequence ID" value="NZ_QMKK01000022.1"/>
</dbReference>
<keyword evidence="1" id="KW-0812">Transmembrane</keyword>
<evidence type="ECO:0000256" key="1">
    <source>
        <dbReference type="SAM" id="Phobius"/>
    </source>
</evidence>
<keyword evidence="1" id="KW-0472">Membrane</keyword>
<organism evidence="2 3">
    <name type="scientific">Rhizobium tropici</name>
    <dbReference type="NCBI Taxonomy" id="398"/>
    <lineage>
        <taxon>Bacteria</taxon>
        <taxon>Pseudomonadati</taxon>
        <taxon>Pseudomonadota</taxon>
        <taxon>Alphaproteobacteria</taxon>
        <taxon>Hyphomicrobiales</taxon>
        <taxon>Rhizobiaceae</taxon>
        <taxon>Rhizobium/Agrobacterium group</taxon>
        <taxon>Rhizobium</taxon>
    </lineage>
</organism>
<gene>
    <name evidence="2" type="ORF">DQ393_06145</name>
</gene>
<sequence length="64" mass="6603">MTMASLETEMGWLPLLLTALVLALAVANAAPAGSAFSAFRNGMLLAGAVIASAAVWLMWAVVLR</sequence>
<name>A0A329YN21_RHITR</name>
<dbReference type="EMBL" id="QMKK01000022">
    <property type="protein sequence ID" value="RAX42420.1"/>
    <property type="molecule type" value="Genomic_DNA"/>
</dbReference>
<reference evidence="2 3" key="1">
    <citation type="submission" date="2018-06" db="EMBL/GenBank/DDBJ databases">
        <title>Whole Genome Sequence of an efficient microsymbiont, Rhizobium tropici.</title>
        <authorList>
            <person name="Srinivasan R."/>
            <person name="Singh H.V."/>
            <person name="Srivastava R."/>
            <person name="Kumari B."/>
            <person name="Radhakrishna A."/>
        </authorList>
    </citation>
    <scope>NUCLEOTIDE SEQUENCE [LARGE SCALE GENOMIC DNA]</scope>
    <source>
        <strain evidence="2 3">IGFRI Rhizo-19</strain>
    </source>
</reference>
<protein>
    <submittedName>
        <fullName evidence="2">Uncharacterized protein</fullName>
    </submittedName>
</protein>
<accession>A0A329YN21</accession>
<evidence type="ECO:0000313" key="2">
    <source>
        <dbReference type="EMBL" id="RAX42420.1"/>
    </source>
</evidence>
<proteinExistence type="predicted"/>